<proteinExistence type="predicted"/>
<evidence type="ECO:0000313" key="1">
    <source>
        <dbReference type="EMBL" id="KAJ1113587.1"/>
    </source>
</evidence>
<dbReference type="EMBL" id="JANPWB010000012">
    <property type="protein sequence ID" value="KAJ1113587.1"/>
    <property type="molecule type" value="Genomic_DNA"/>
</dbReference>
<feature type="non-terminal residue" evidence="1">
    <location>
        <position position="57"/>
    </location>
</feature>
<dbReference type="Proteomes" id="UP001066276">
    <property type="component" value="Chromosome 8"/>
</dbReference>
<reference evidence="1" key="1">
    <citation type="journal article" date="2022" name="bioRxiv">
        <title>Sequencing and chromosome-scale assembly of the giantPleurodeles waltlgenome.</title>
        <authorList>
            <person name="Brown T."/>
            <person name="Elewa A."/>
            <person name="Iarovenko S."/>
            <person name="Subramanian E."/>
            <person name="Araus A.J."/>
            <person name="Petzold A."/>
            <person name="Susuki M."/>
            <person name="Suzuki K.-i.T."/>
            <person name="Hayashi T."/>
            <person name="Toyoda A."/>
            <person name="Oliveira C."/>
            <person name="Osipova E."/>
            <person name="Leigh N.D."/>
            <person name="Simon A."/>
            <person name="Yun M.H."/>
        </authorList>
    </citation>
    <scope>NUCLEOTIDE SEQUENCE</scope>
    <source>
        <strain evidence="1">20211129_DDA</strain>
        <tissue evidence="1">Liver</tissue>
    </source>
</reference>
<name>A0AAV7NEI9_PLEWA</name>
<dbReference type="AlphaFoldDB" id="A0AAV7NEI9"/>
<sequence>KWWRTHQPVRTRCYQSPTISHLHHTQRGCFHLSMLCNCTYSELHYSKPVELCESAIC</sequence>
<gene>
    <name evidence="1" type="ORF">NDU88_001829</name>
</gene>
<keyword evidence="2" id="KW-1185">Reference proteome</keyword>
<feature type="non-terminal residue" evidence="1">
    <location>
        <position position="1"/>
    </location>
</feature>
<protein>
    <submittedName>
        <fullName evidence="1">Uncharacterized protein</fullName>
    </submittedName>
</protein>
<evidence type="ECO:0000313" key="2">
    <source>
        <dbReference type="Proteomes" id="UP001066276"/>
    </source>
</evidence>
<accession>A0AAV7NEI9</accession>
<comment type="caution">
    <text evidence="1">The sequence shown here is derived from an EMBL/GenBank/DDBJ whole genome shotgun (WGS) entry which is preliminary data.</text>
</comment>
<organism evidence="1 2">
    <name type="scientific">Pleurodeles waltl</name>
    <name type="common">Iberian ribbed newt</name>
    <dbReference type="NCBI Taxonomy" id="8319"/>
    <lineage>
        <taxon>Eukaryota</taxon>
        <taxon>Metazoa</taxon>
        <taxon>Chordata</taxon>
        <taxon>Craniata</taxon>
        <taxon>Vertebrata</taxon>
        <taxon>Euteleostomi</taxon>
        <taxon>Amphibia</taxon>
        <taxon>Batrachia</taxon>
        <taxon>Caudata</taxon>
        <taxon>Salamandroidea</taxon>
        <taxon>Salamandridae</taxon>
        <taxon>Pleurodelinae</taxon>
        <taxon>Pleurodeles</taxon>
    </lineage>
</organism>